<gene>
    <name evidence="19" type="ORF">B0T19DRAFT_403416</name>
</gene>
<evidence type="ECO:0000313" key="20">
    <source>
        <dbReference type="Proteomes" id="UP001286456"/>
    </source>
</evidence>
<feature type="domain" description="CFEM" evidence="17">
    <location>
        <begin position="45"/>
        <end position="105"/>
    </location>
</feature>
<organism evidence="19 20">
    <name type="scientific">Cercophora scortea</name>
    <dbReference type="NCBI Taxonomy" id="314031"/>
    <lineage>
        <taxon>Eukaryota</taxon>
        <taxon>Fungi</taxon>
        <taxon>Dikarya</taxon>
        <taxon>Ascomycota</taxon>
        <taxon>Pezizomycotina</taxon>
        <taxon>Sordariomycetes</taxon>
        <taxon>Sordariomycetidae</taxon>
        <taxon>Sordariales</taxon>
        <taxon>Lasiosphaeriaceae</taxon>
        <taxon>Cercophora</taxon>
    </lineage>
</organism>
<dbReference type="GO" id="GO:0005576">
    <property type="term" value="C:extracellular region"/>
    <property type="evidence" value="ECO:0007669"/>
    <property type="project" value="UniProtKB-SubCell"/>
</dbReference>
<feature type="chain" id="PRO_5042262932" evidence="16">
    <location>
        <begin position="29"/>
        <end position="574"/>
    </location>
</feature>
<evidence type="ECO:0000256" key="1">
    <source>
        <dbReference type="ARBA" id="ARBA00004141"/>
    </source>
</evidence>
<dbReference type="InterPro" id="IPR052337">
    <property type="entry name" value="SAT4-like"/>
</dbReference>
<evidence type="ECO:0000259" key="18">
    <source>
        <dbReference type="Pfam" id="PF20684"/>
    </source>
</evidence>
<evidence type="ECO:0000256" key="6">
    <source>
        <dbReference type="ARBA" id="ARBA00022622"/>
    </source>
</evidence>
<evidence type="ECO:0000256" key="15">
    <source>
        <dbReference type="SAM" id="Phobius"/>
    </source>
</evidence>
<keyword evidence="10 15" id="KW-0472">Membrane</keyword>
<name>A0AAE0M7I0_9PEZI</name>
<dbReference type="Proteomes" id="UP001286456">
    <property type="component" value="Unassembled WGS sequence"/>
</dbReference>
<evidence type="ECO:0000256" key="8">
    <source>
        <dbReference type="ARBA" id="ARBA00022729"/>
    </source>
</evidence>
<dbReference type="EMBL" id="JAUEPO010000005">
    <property type="protein sequence ID" value="KAK3320794.1"/>
    <property type="molecule type" value="Genomic_DNA"/>
</dbReference>
<keyword evidence="7 15" id="KW-0812">Transmembrane</keyword>
<dbReference type="Pfam" id="PF05730">
    <property type="entry name" value="CFEM"/>
    <property type="match status" value="1"/>
</dbReference>
<dbReference type="InterPro" id="IPR049326">
    <property type="entry name" value="Rhodopsin_dom_fungi"/>
</dbReference>
<keyword evidence="5" id="KW-0964">Secreted</keyword>
<reference evidence="19" key="1">
    <citation type="journal article" date="2023" name="Mol. Phylogenet. Evol.">
        <title>Genome-scale phylogeny and comparative genomics of the fungal order Sordariales.</title>
        <authorList>
            <person name="Hensen N."/>
            <person name="Bonometti L."/>
            <person name="Westerberg I."/>
            <person name="Brannstrom I.O."/>
            <person name="Guillou S."/>
            <person name="Cros-Aarteil S."/>
            <person name="Calhoun S."/>
            <person name="Haridas S."/>
            <person name="Kuo A."/>
            <person name="Mondo S."/>
            <person name="Pangilinan J."/>
            <person name="Riley R."/>
            <person name="LaButti K."/>
            <person name="Andreopoulos B."/>
            <person name="Lipzen A."/>
            <person name="Chen C."/>
            <person name="Yan M."/>
            <person name="Daum C."/>
            <person name="Ng V."/>
            <person name="Clum A."/>
            <person name="Steindorff A."/>
            <person name="Ohm R.A."/>
            <person name="Martin F."/>
            <person name="Silar P."/>
            <person name="Natvig D.O."/>
            <person name="Lalanne C."/>
            <person name="Gautier V."/>
            <person name="Ament-Velasquez S.L."/>
            <person name="Kruys A."/>
            <person name="Hutchinson M.I."/>
            <person name="Powell A.J."/>
            <person name="Barry K."/>
            <person name="Miller A.N."/>
            <person name="Grigoriev I.V."/>
            <person name="Debuchy R."/>
            <person name="Gladieux P."/>
            <person name="Hiltunen Thoren M."/>
            <person name="Johannesson H."/>
        </authorList>
    </citation>
    <scope>NUCLEOTIDE SEQUENCE</scope>
    <source>
        <strain evidence="19">SMH4131-1</strain>
    </source>
</reference>
<keyword evidence="8 16" id="KW-0732">Signal</keyword>
<dbReference type="Pfam" id="PF20684">
    <property type="entry name" value="Fung_rhodopsin"/>
    <property type="match status" value="1"/>
</dbReference>
<evidence type="ECO:0000256" key="12">
    <source>
        <dbReference type="ARBA" id="ARBA00023288"/>
    </source>
</evidence>
<feature type="signal peptide" evidence="16">
    <location>
        <begin position="1"/>
        <end position="28"/>
    </location>
</feature>
<dbReference type="InterPro" id="IPR008427">
    <property type="entry name" value="Extracellular_membr_CFEM_dom"/>
</dbReference>
<feature type="transmembrane region" description="Helical" evidence="15">
    <location>
        <begin position="209"/>
        <end position="230"/>
    </location>
</feature>
<dbReference type="PANTHER" id="PTHR33048:SF143">
    <property type="entry name" value="EXTRACELLULAR MEMBRANE PROTEIN CFEM DOMAIN-CONTAINING PROTEIN-RELATED"/>
    <property type="match status" value="1"/>
</dbReference>
<feature type="region of interest" description="Disordered" evidence="14">
    <location>
        <begin position="494"/>
        <end position="536"/>
    </location>
</feature>
<evidence type="ECO:0000256" key="14">
    <source>
        <dbReference type="SAM" id="MobiDB-lite"/>
    </source>
</evidence>
<comment type="subcellular location">
    <subcellularLocation>
        <location evidence="2">Membrane</location>
        <topology evidence="2">Lipid-anchor</topology>
        <topology evidence="2">GPI-anchor</topology>
    </subcellularLocation>
    <subcellularLocation>
        <location evidence="1">Membrane</location>
        <topology evidence="1">Multi-pass membrane protein</topology>
    </subcellularLocation>
    <subcellularLocation>
        <location evidence="3">Secreted</location>
    </subcellularLocation>
</comment>
<keyword evidence="12" id="KW-0449">Lipoprotein</keyword>
<evidence type="ECO:0000256" key="2">
    <source>
        <dbReference type="ARBA" id="ARBA00004589"/>
    </source>
</evidence>
<evidence type="ECO:0000256" key="11">
    <source>
        <dbReference type="ARBA" id="ARBA00023157"/>
    </source>
</evidence>
<comment type="similarity">
    <text evidence="13">Belongs to the SAT4 family.</text>
</comment>
<accession>A0AAE0M7I0</accession>
<keyword evidence="20" id="KW-1185">Reference proteome</keyword>
<evidence type="ECO:0000259" key="17">
    <source>
        <dbReference type="Pfam" id="PF05730"/>
    </source>
</evidence>
<evidence type="ECO:0000256" key="13">
    <source>
        <dbReference type="ARBA" id="ARBA00038359"/>
    </source>
</evidence>
<evidence type="ECO:0000256" key="16">
    <source>
        <dbReference type="SAM" id="SignalP"/>
    </source>
</evidence>
<keyword evidence="9 15" id="KW-1133">Transmembrane helix</keyword>
<keyword evidence="11" id="KW-1015">Disulfide bond</keyword>
<sequence>MIAHIHHRLSFHSLSLLTLTPFLQLALCSAPNQTDLSAAFPDLASRIPACGLSCVLQLAPNSSCLREDPAEAKTCLCNDDMRYYPLVLGCVQGHCTVEESIVAETARGAWEACGKAKRSRKADLLAPLSIEIPALVCALLRLYSRWWSVSRFEVDDYIMMVVSCLVQVLYVIFEILGAYAAQSAFGVDIWTVRPAELTLSLKLFYIGESFYLCILTLTKISILCFYLRIFPNRIFRVVAYTVMAWVAMSGVLFVFLQVFQCIPIAFIWEGWKKGNFGWYRCLDVNTLAFTTAGFSIAQDIVILVMPLPLLARLNVSRRSKFGIMFMFSLGIFVLITSCVRLWSLYTFGDSVNPTWDYTDALIWTGLEVAVSIIVTSLPAIRVLVSRRIPSVFGSLVGSHWGDGAGGGGHHGFYNSHGSSSTSSFGDTTFVGSLYGTPPALKRLSAISHISSIKVSGLMGGDFDYEKRKSDSSMVELGDKTKGDVRTEIGVGDVRLSDPRPAALTNTSPSPLPADSGWSRGLRRGAGSIMPPVPNIGDVIRGRSVDGVLQPPPPQSRPAIIHVHTTTTRVVQSAR</sequence>
<dbReference type="GO" id="GO:0098552">
    <property type="term" value="C:side of membrane"/>
    <property type="evidence" value="ECO:0007669"/>
    <property type="project" value="UniProtKB-KW"/>
</dbReference>
<reference evidence="19" key="2">
    <citation type="submission" date="2023-06" db="EMBL/GenBank/DDBJ databases">
        <authorList>
            <consortium name="Lawrence Berkeley National Laboratory"/>
            <person name="Haridas S."/>
            <person name="Hensen N."/>
            <person name="Bonometti L."/>
            <person name="Westerberg I."/>
            <person name="Brannstrom I.O."/>
            <person name="Guillou S."/>
            <person name="Cros-Aarteil S."/>
            <person name="Calhoun S."/>
            <person name="Kuo A."/>
            <person name="Mondo S."/>
            <person name="Pangilinan J."/>
            <person name="Riley R."/>
            <person name="Labutti K."/>
            <person name="Andreopoulos B."/>
            <person name="Lipzen A."/>
            <person name="Chen C."/>
            <person name="Yanf M."/>
            <person name="Daum C."/>
            <person name="Ng V."/>
            <person name="Clum A."/>
            <person name="Steindorff A."/>
            <person name="Ohm R."/>
            <person name="Martin F."/>
            <person name="Silar P."/>
            <person name="Natvig D."/>
            <person name="Lalanne C."/>
            <person name="Gautier V."/>
            <person name="Ament-Velasquez S.L."/>
            <person name="Kruys A."/>
            <person name="Hutchinson M.I."/>
            <person name="Powell A.J."/>
            <person name="Barry K."/>
            <person name="Miller A.N."/>
            <person name="Grigoriev I.V."/>
            <person name="Debuchy R."/>
            <person name="Gladieux P."/>
            <person name="Thoren M.H."/>
            <person name="Johannesson H."/>
        </authorList>
    </citation>
    <scope>NUCLEOTIDE SEQUENCE</scope>
    <source>
        <strain evidence="19">SMH4131-1</strain>
    </source>
</reference>
<feature type="domain" description="Rhodopsin" evidence="18">
    <location>
        <begin position="140"/>
        <end position="386"/>
    </location>
</feature>
<evidence type="ECO:0000313" key="19">
    <source>
        <dbReference type="EMBL" id="KAK3320794.1"/>
    </source>
</evidence>
<feature type="transmembrane region" description="Helical" evidence="15">
    <location>
        <begin position="323"/>
        <end position="342"/>
    </location>
</feature>
<evidence type="ECO:0000256" key="3">
    <source>
        <dbReference type="ARBA" id="ARBA00004613"/>
    </source>
</evidence>
<protein>
    <submittedName>
        <fullName evidence="19">CFEM domain-containing protein</fullName>
    </submittedName>
</protein>
<evidence type="ECO:0000256" key="5">
    <source>
        <dbReference type="ARBA" id="ARBA00022525"/>
    </source>
</evidence>
<keyword evidence="6" id="KW-0325">Glycoprotein</keyword>
<proteinExistence type="inferred from homology"/>
<keyword evidence="6" id="KW-0336">GPI-anchor</keyword>
<dbReference type="PANTHER" id="PTHR33048">
    <property type="entry name" value="PTH11-LIKE INTEGRAL MEMBRANE PROTEIN (AFU_ORTHOLOGUE AFUA_5G11245)"/>
    <property type="match status" value="1"/>
</dbReference>
<feature type="transmembrane region" description="Helical" evidence="15">
    <location>
        <begin position="362"/>
        <end position="384"/>
    </location>
</feature>
<feature type="transmembrane region" description="Helical" evidence="15">
    <location>
        <begin position="156"/>
        <end position="181"/>
    </location>
</feature>
<feature type="transmembrane region" description="Helical" evidence="15">
    <location>
        <begin position="288"/>
        <end position="311"/>
    </location>
</feature>
<evidence type="ECO:0000256" key="9">
    <source>
        <dbReference type="ARBA" id="ARBA00022989"/>
    </source>
</evidence>
<comment type="caution">
    <text evidence="19">The sequence shown here is derived from an EMBL/GenBank/DDBJ whole genome shotgun (WGS) entry which is preliminary data.</text>
</comment>
<evidence type="ECO:0000256" key="7">
    <source>
        <dbReference type="ARBA" id="ARBA00022692"/>
    </source>
</evidence>
<evidence type="ECO:0000256" key="10">
    <source>
        <dbReference type="ARBA" id="ARBA00023136"/>
    </source>
</evidence>
<dbReference type="AlphaFoldDB" id="A0AAE0M7I0"/>
<evidence type="ECO:0000256" key="4">
    <source>
        <dbReference type="ARBA" id="ARBA00010031"/>
    </source>
</evidence>
<feature type="transmembrane region" description="Helical" evidence="15">
    <location>
        <begin position="242"/>
        <end position="268"/>
    </location>
</feature>
<comment type="similarity">
    <text evidence="4">Belongs to the RBT5 family.</text>
</comment>